<protein>
    <submittedName>
        <fullName evidence="2">Uncharacterized protein</fullName>
    </submittedName>
</protein>
<sequence>MTRNYDCHAWTADTSIVPADTKILSDINANDDRSYFYIKTIVDLSTYLIEEEEDEIYGPLVRALEDREHVEYFEIPAFELIDESTSWSTISNMLSAVQIPIDAQRKMAHRISDCARSMAKASHNVGSKVLPIIVRIDAADYVSADEVDVDDDVLRESVEGTEGPREGPASKELVEARETV</sequence>
<evidence type="ECO:0000313" key="3">
    <source>
        <dbReference type="Proteomes" id="UP000823749"/>
    </source>
</evidence>
<dbReference type="Proteomes" id="UP000823749">
    <property type="component" value="Chromosome 8"/>
</dbReference>
<proteinExistence type="predicted"/>
<dbReference type="AlphaFoldDB" id="A0AAV6JDQ0"/>
<comment type="caution">
    <text evidence="2">The sequence shown here is derived from an EMBL/GenBank/DDBJ whole genome shotgun (WGS) entry which is preliminary data.</text>
</comment>
<feature type="region of interest" description="Disordered" evidence="1">
    <location>
        <begin position="156"/>
        <end position="180"/>
    </location>
</feature>
<evidence type="ECO:0000313" key="2">
    <source>
        <dbReference type="EMBL" id="KAG5536659.1"/>
    </source>
</evidence>
<dbReference type="EMBL" id="JACTNZ010000008">
    <property type="protein sequence ID" value="KAG5536659.1"/>
    <property type="molecule type" value="Genomic_DNA"/>
</dbReference>
<keyword evidence="3" id="KW-1185">Reference proteome</keyword>
<organism evidence="2 3">
    <name type="scientific">Rhododendron griersonianum</name>
    <dbReference type="NCBI Taxonomy" id="479676"/>
    <lineage>
        <taxon>Eukaryota</taxon>
        <taxon>Viridiplantae</taxon>
        <taxon>Streptophyta</taxon>
        <taxon>Embryophyta</taxon>
        <taxon>Tracheophyta</taxon>
        <taxon>Spermatophyta</taxon>
        <taxon>Magnoliopsida</taxon>
        <taxon>eudicotyledons</taxon>
        <taxon>Gunneridae</taxon>
        <taxon>Pentapetalae</taxon>
        <taxon>asterids</taxon>
        <taxon>Ericales</taxon>
        <taxon>Ericaceae</taxon>
        <taxon>Ericoideae</taxon>
        <taxon>Rhodoreae</taxon>
        <taxon>Rhododendron</taxon>
    </lineage>
</organism>
<evidence type="ECO:0000256" key="1">
    <source>
        <dbReference type="SAM" id="MobiDB-lite"/>
    </source>
</evidence>
<accession>A0AAV6JDQ0</accession>
<gene>
    <name evidence="2" type="ORF">RHGRI_024172</name>
</gene>
<reference evidence="2" key="1">
    <citation type="submission" date="2020-08" db="EMBL/GenBank/DDBJ databases">
        <title>Plant Genome Project.</title>
        <authorList>
            <person name="Zhang R.-G."/>
        </authorList>
    </citation>
    <scope>NUCLEOTIDE SEQUENCE</scope>
    <source>
        <strain evidence="2">WSP0</strain>
        <tissue evidence="2">Leaf</tissue>
    </source>
</reference>
<name>A0AAV6JDQ0_9ERIC</name>